<organism evidence="1">
    <name type="scientific">Rhizophora mucronata</name>
    <name type="common">Asiatic mangrove</name>
    <dbReference type="NCBI Taxonomy" id="61149"/>
    <lineage>
        <taxon>Eukaryota</taxon>
        <taxon>Viridiplantae</taxon>
        <taxon>Streptophyta</taxon>
        <taxon>Embryophyta</taxon>
        <taxon>Tracheophyta</taxon>
        <taxon>Spermatophyta</taxon>
        <taxon>Magnoliopsida</taxon>
        <taxon>eudicotyledons</taxon>
        <taxon>Gunneridae</taxon>
        <taxon>Pentapetalae</taxon>
        <taxon>rosids</taxon>
        <taxon>fabids</taxon>
        <taxon>Malpighiales</taxon>
        <taxon>Rhizophoraceae</taxon>
        <taxon>Rhizophora</taxon>
    </lineage>
</organism>
<name>A0A2P2JBX2_RHIMU</name>
<dbReference type="EMBL" id="GGEC01010492">
    <property type="protein sequence ID" value="MBW90975.1"/>
    <property type="molecule type" value="Transcribed_RNA"/>
</dbReference>
<proteinExistence type="predicted"/>
<sequence length="30" mass="3101">MRGAGKSSGKPSLTAFAEIKDVIAVCKMGF</sequence>
<protein>
    <submittedName>
        <fullName evidence="1">Uncharacterized protein LOC107412664</fullName>
    </submittedName>
</protein>
<dbReference type="AlphaFoldDB" id="A0A2P2JBX2"/>
<reference evidence="1" key="1">
    <citation type="submission" date="2018-02" db="EMBL/GenBank/DDBJ databases">
        <title>Rhizophora mucronata_Transcriptome.</title>
        <authorList>
            <person name="Meera S.P."/>
            <person name="Sreeshan A."/>
            <person name="Augustine A."/>
        </authorList>
    </citation>
    <scope>NUCLEOTIDE SEQUENCE</scope>
    <source>
        <tissue evidence="1">Leaf</tissue>
    </source>
</reference>
<accession>A0A2P2JBX2</accession>
<evidence type="ECO:0000313" key="1">
    <source>
        <dbReference type="EMBL" id="MBW90975.1"/>
    </source>
</evidence>